<dbReference type="GeneID" id="78774147"/>
<reference evidence="3 4" key="1">
    <citation type="submission" date="2019-12" db="EMBL/GenBank/DDBJ databases">
        <title>Chromosome-level assembly of the Caenorhabditis remanei genome.</title>
        <authorList>
            <person name="Teterina A.A."/>
            <person name="Willis J.H."/>
            <person name="Phillips P.C."/>
        </authorList>
    </citation>
    <scope>NUCLEOTIDE SEQUENCE [LARGE SCALE GENOMIC DNA]</scope>
    <source>
        <strain evidence="3 4">PX506</strain>
        <tissue evidence="3">Whole organism</tissue>
    </source>
</reference>
<dbReference type="InterPro" id="IPR040626">
    <property type="entry name" value="Pepdidase_M14_N"/>
</dbReference>
<evidence type="ECO:0000313" key="4">
    <source>
        <dbReference type="Proteomes" id="UP000483820"/>
    </source>
</evidence>
<dbReference type="CTD" id="78774147"/>
<dbReference type="PANTHER" id="PTHR12756">
    <property type="entry name" value="CYTOSOLIC CARBOXYPEPTIDASE"/>
    <property type="match status" value="1"/>
</dbReference>
<dbReference type="EMBL" id="WUAV01000002">
    <property type="protein sequence ID" value="KAF1766055.1"/>
    <property type="molecule type" value="Genomic_DNA"/>
</dbReference>
<evidence type="ECO:0000313" key="3">
    <source>
        <dbReference type="EMBL" id="KAF1766055.1"/>
    </source>
</evidence>
<dbReference type="KEGG" id="crq:GCK72_006011"/>
<dbReference type="Pfam" id="PF18027">
    <property type="entry name" value="Pepdidase_M14_N"/>
    <property type="match status" value="1"/>
</dbReference>
<organism evidence="3 4">
    <name type="scientific">Caenorhabditis remanei</name>
    <name type="common">Caenorhabditis vulgaris</name>
    <dbReference type="NCBI Taxonomy" id="31234"/>
    <lineage>
        <taxon>Eukaryota</taxon>
        <taxon>Metazoa</taxon>
        <taxon>Ecdysozoa</taxon>
        <taxon>Nematoda</taxon>
        <taxon>Chromadorea</taxon>
        <taxon>Rhabditida</taxon>
        <taxon>Rhabditina</taxon>
        <taxon>Rhabditomorpha</taxon>
        <taxon>Rhabditoidea</taxon>
        <taxon>Rhabditidae</taxon>
        <taxon>Peloderinae</taxon>
        <taxon>Caenorhabditis</taxon>
    </lineage>
</organism>
<dbReference type="Gene3D" id="2.60.40.3120">
    <property type="match status" value="1"/>
</dbReference>
<dbReference type="Proteomes" id="UP000483820">
    <property type="component" value="Chromosome II"/>
</dbReference>
<accession>A0A6A5HF80</accession>
<sequence>MSSNIGNVTYPDTVPGQGNLVFEASFESGNLGRVDKVSCSEYDLFIRPDTLNNKYRVWFYFECKNATENQRIIFNIVNFSKQRTLFEMGIAAPVVKSNAQNSWYCVLRKDEKL</sequence>
<protein>
    <recommendedName>
        <fullName evidence="2">Cytosolic carboxypeptidase N-terminal domain-containing protein</fullName>
    </recommendedName>
</protein>
<evidence type="ECO:0000259" key="2">
    <source>
        <dbReference type="Pfam" id="PF18027"/>
    </source>
</evidence>
<evidence type="ECO:0000256" key="1">
    <source>
        <dbReference type="ARBA" id="ARBA00001947"/>
    </source>
</evidence>
<name>A0A6A5HF80_CAERE</name>
<dbReference type="InterPro" id="IPR050821">
    <property type="entry name" value="Cytosolic_carboxypeptidase"/>
</dbReference>
<proteinExistence type="predicted"/>
<dbReference type="AlphaFoldDB" id="A0A6A5HF80"/>
<comment type="caution">
    <text evidence="3">The sequence shown here is derived from an EMBL/GenBank/DDBJ whole genome shotgun (WGS) entry which is preliminary data.</text>
</comment>
<comment type="cofactor">
    <cofactor evidence="1">
        <name>Zn(2+)</name>
        <dbReference type="ChEBI" id="CHEBI:29105"/>
    </cofactor>
</comment>
<feature type="domain" description="Cytosolic carboxypeptidase N-terminal" evidence="2">
    <location>
        <begin position="22"/>
        <end position="104"/>
    </location>
</feature>
<gene>
    <name evidence="3" type="ORF">GCK72_006011</name>
</gene>
<dbReference type="RefSeq" id="XP_053589630.1">
    <property type="nucleotide sequence ID" value="XM_053725436.1"/>
</dbReference>
<dbReference type="PANTHER" id="PTHR12756:SF9">
    <property type="entry name" value="CYTOSOLIC CARBOXYPEPTIDASE 6"/>
    <property type="match status" value="1"/>
</dbReference>